<accession>A0ACC5SRC1</accession>
<evidence type="ECO:0000313" key="1">
    <source>
        <dbReference type="EMBL" id="MBP1871441.1"/>
    </source>
</evidence>
<name>A0ACC5SRC1_ENSAD</name>
<sequence>MKDTKTSIIECAFRLFLERGYENTSMSDLVEASDLSKGAVYHHFKDKDALHDAAIEYFFVRFFEPAETAAQPGGEANLEHVINELCAGYERLIAEIATVTPDVNAYYRFIFSILPKVKSVITQQIATARAEIAAAVRQDQEAGRLRSCLLPEVVADQCLALIEGGGLLCLLEGKETVSAVFQRTIPSYLRSLKDIA</sequence>
<gene>
    <name evidence="1" type="ORF">J2Z19_001153</name>
</gene>
<dbReference type="EMBL" id="JAGGJR010000002">
    <property type="protein sequence ID" value="MBP1871441.1"/>
    <property type="molecule type" value="Genomic_DNA"/>
</dbReference>
<evidence type="ECO:0000313" key="2">
    <source>
        <dbReference type="Proteomes" id="UP000823773"/>
    </source>
</evidence>
<proteinExistence type="predicted"/>
<comment type="caution">
    <text evidence="1">The sequence shown here is derived from an EMBL/GenBank/DDBJ whole genome shotgun (WGS) entry which is preliminary data.</text>
</comment>
<reference evidence="1" key="1">
    <citation type="submission" date="2021-03" db="EMBL/GenBank/DDBJ databases">
        <title>Genomic Encyclopedia of Type Strains, Phase IV (KMG-IV): sequencing the most valuable type-strain genomes for metagenomic binning, comparative biology and taxonomic classification.</title>
        <authorList>
            <person name="Goeker M."/>
        </authorList>
    </citation>
    <scope>NUCLEOTIDE SEQUENCE</scope>
    <source>
        <strain evidence="1">DSM 18131</strain>
    </source>
</reference>
<keyword evidence="2" id="KW-1185">Reference proteome</keyword>
<protein>
    <submittedName>
        <fullName evidence="1">AcrR family transcriptional regulator</fullName>
    </submittedName>
</protein>
<dbReference type="Proteomes" id="UP000823773">
    <property type="component" value="Unassembled WGS sequence"/>
</dbReference>
<organism evidence="1 2">
    <name type="scientific">Ensifer adhaerens</name>
    <name type="common">Sinorhizobium morelense</name>
    <dbReference type="NCBI Taxonomy" id="106592"/>
    <lineage>
        <taxon>Bacteria</taxon>
        <taxon>Pseudomonadati</taxon>
        <taxon>Pseudomonadota</taxon>
        <taxon>Alphaproteobacteria</taxon>
        <taxon>Hyphomicrobiales</taxon>
        <taxon>Rhizobiaceae</taxon>
        <taxon>Sinorhizobium/Ensifer group</taxon>
        <taxon>Ensifer</taxon>
    </lineage>
</organism>